<dbReference type="AlphaFoldDB" id="A0A645FM22"/>
<evidence type="ECO:0000256" key="2">
    <source>
        <dbReference type="SAM" id="Phobius"/>
    </source>
</evidence>
<evidence type="ECO:0000313" key="3">
    <source>
        <dbReference type="EMBL" id="MPN14990.1"/>
    </source>
</evidence>
<dbReference type="EMBL" id="VSSQ01061694">
    <property type="protein sequence ID" value="MPN14990.1"/>
    <property type="molecule type" value="Genomic_DNA"/>
</dbReference>
<protein>
    <submittedName>
        <fullName evidence="3">Uncharacterized protein</fullName>
    </submittedName>
</protein>
<accession>A0A645FM22</accession>
<gene>
    <name evidence="3" type="ORF">SDC9_162319</name>
</gene>
<proteinExistence type="predicted"/>
<feature type="region of interest" description="Disordered" evidence="1">
    <location>
        <begin position="78"/>
        <end position="101"/>
    </location>
</feature>
<keyword evidence="2" id="KW-1133">Transmembrane helix</keyword>
<keyword evidence="2" id="KW-0812">Transmembrane</keyword>
<sequence>MLAVLAVVRIRQGALVRKQGLAGMAAYLFAGILLLVCAAGMLLDMAWLRAGLLTEMIGAAAFLYGVFLFAVSFFKREKAAGDPDTAETEGGTETRAERNSA</sequence>
<evidence type="ECO:0000256" key="1">
    <source>
        <dbReference type="SAM" id="MobiDB-lite"/>
    </source>
</evidence>
<reference evidence="3" key="1">
    <citation type="submission" date="2019-08" db="EMBL/GenBank/DDBJ databases">
        <authorList>
            <person name="Kucharzyk K."/>
            <person name="Murdoch R.W."/>
            <person name="Higgins S."/>
            <person name="Loffler F."/>
        </authorList>
    </citation>
    <scope>NUCLEOTIDE SEQUENCE</scope>
</reference>
<feature type="transmembrane region" description="Helical" evidence="2">
    <location>
        <begin position="21"/>
        <end position="43"/>
    </location>
</feature>
<name>A0A645FM22_9ZZZZ</name>
<organism evidence="3">
    <name type="scientific">bioreactor metagenome</name>
    <dbReference type="NCBI Taxonomy" id="1076179"/>
    <lineage>
        <taxon>unclassified sequences</taxon>
        <taxon>metagenomes</taxon>
        <taxon>ecological metagenomes</taxon>
    </lineage>
</organism>
<comment type="caution">
    <text evidence="3">The sequence shown here is derived from an EMBL/GenBank/DDBJ whole genome shotgun (WGS) entry which is preliminary data.</text>
</comment>
<keyword evidence="2" id="KW-0472">Membrane</keyword>
<feature type="transmembrane region" description="Helical" evidence="2">
    <location>
        <begin position="55"/>
        <end position="74"/>
    </location>
</feature>
<feature type="compositionally biased region" description="Basic and acidic residues" evidence="1">
    <location>
        <begin position="92"/>
        <end position="101"/>
    </location>
</feature>